<organism evidence="2 3">
    <name type="scientific">Candidatus Accumulibacter affinis</name>
    <dbReference type="NCBI Taxonomy" id="2954384"/>
    <lineage>
        <taxon>Bacteria</taxon>
        <taxon>Pseudomonadati</taxon>
        <taxon>Pseudomonadota</taxon>
        <taxon>Betaproteobacteria</taxon>
        <taxon>Candidatus Accumulibacter</taxon>
    </lineage>
</organism>
<evidence type="ECO:0000259" key="1">
    <source>
        <dbReference type="Pfam" id="PF00149"/>
    </source>
</evidence>
<gene>
    <name evidence="2" type="ORF">IPK02_16280</name>
</gene>
<sequence length="498" mass="53977">MLTLPRPERREARHCRRLLLAALTLLAGCATTPDFQQTSIQRWTQLSAGASISLRAIVAAAAACPTAIVDGSARPLLPRARANTRSAAKTNDNPAFDPEFAVTSCELDLPASARQASIDGQTMALPRSEIRRIVVIGDTGCRIKVPANSPGDPIQDCASRADWPWPRIALAAARTQPDLVIHLGDFHYREYCDNPALCASIRDKGVVIGYDWAGWNVDFFTPAKPLLAAAPWVVVRGNHENCDRGGAGWMRFLSPLPYAACGDQRYKSDSRSLLANNRTADAYRIDLDRGPGLVVADNAAHEDYRPAAATPLDVEVFQRTLRMLTAPPARADAPPVWLLMHRPIWYDLLDAAAPPNALQTVLAGKLPASVEFVFAGHQHAFQTINFSPTADLANYPSGRPAQVLVGTGGTQLEAFDPQSPLYEGKVGVGGMERAQPDGRFYAGVAAASGVVINRYGFLLLERDDQGWAARLLDPDGKAISHCRLHGERKEIACRFPSP</sequence>
<dbReference type="EMBL" id="JADJOT010000010">
    <property type="protein sequence ID" value="MBK7955370.1"/>
    <property type="molecule type" value="Genomic_DNA"/>
</dbReference>
<dbReference type="InterPro" id="IPR029052">
    <property type="entry name" value="Metallo-depent_PP-like"/>
</dbReference>
<dbReference type="PROSITE" id="PS51257">
    <property type="entry name" value="PROKAR_LIPOPROTEIN"/>
    <property type="match status" value="1"/>
</dbReference>
<proteinExistence type="predicted"/>
<reference evidence="2 3" key="1">
    <citation type="submission" date="2020-10" db="EMBL/GenBank/DDBJ databases">
        <title>Connecting structure to function with the recovery of over 1000 high-quality activated sludge metagenome-assembled genomes encoding full-length rRNA genes using long-read sequencing.</title>
        <authorList>
            <person name="Singleton C.M."/>
            <person name="Petriglieri F."/>
            <person name="Kristensen J.M."/>
            <person name="Kirkegaard R.H."/>
            <person name="Michaelsen T.Y."/>
            <person name="Andersen M.H."/>
            <person name="Karst S.M."/>
            <person name="Dueholm M.S."/>
            <person name="Nielsen P.H."/>
            <person name="Albertsen M."/>
        </authorList>
    </citation>
    <scope>NUCLEOTIDE SEQUENCE [LARGE SCALE GENOMIC DNA]</scope>
    <source>
        <strain evidence="2">Fred_18-Q3-R57-64_BAT3C.720</strain>
    </source>
</reference>
<dbReference type="InterPro" id="IPR004843">
    <property type="entry name" value="Calcineurin-like_PHP"/>
</dbReference>
<dbReference type="Gene3D" id="3.60.21.10">
    <property type="match status" value="1"/>
</dbReference>
<comment type="caution">
    <text evidence="2">The sequence shown here is derived from an EMBL/GenBank/DDBJ whole genome shotgun (WGS) entry which is preliminary data.</text>
</comment>
<dbReference type="AlphaFoldDB" id="A0A935TJK0"/>
<dbReference type="GO" id="GO:0016787">
    <property type="term" value="F:hydrolase activity"/>
    <property type="evidence" value="ECO:0007669"/>
    <property type="project" value="InterPro"/>
</dbReference>
<protein>
    <submittedName>
        <fullName evidence="2">Metallophosphoesterase</fullName>
    </submittedName>
</protein>
<evidence type="ECO:0000313" key="3">
    <source>
        <dbReference type="Proteomes" id="UP000706151"/>
    </source>
</evidence>
<dbReference type="Proteomes" id="UP000706151">
    <property type="component" value="Unassembled WGS sequence"/>
</dbReference>
<name>A0A935TJK0_9PROT</name>
<feature type="domain" description="Calcineurin-like phosphoesterase" evidence="1">
    <location>
        <begin position="132"/>
        <end position="380"/>
    </location>
</feature>
<dbReference type="Pfam" id="PF00149">
    <property type="entry name" value="Metallophos"/>
    <property type="match status" value="1"/>
</dbReference>
<accession>A0A935TJK0</accession>
<dbReference type="SUPFAM" id="SSF56300">
    <property type="entry name" value="Metallo-dependent phosphatases"/>
    <property type="match status" value="1"/>
</dbReference>
<evidence type="ECO:0000313" key="2">
    <source>
        <dbReference type="EMBL" id="MBK7955370.1"/>
    </source>
</evidence>